<dbReference type="EMBL" id="MU157897">
    <property type="protein sequence ID" value="KAF9524567.1"/>
    <property type="molecule type" value="Genomic_DNA"/>
</dbReference>
<dbReference type="SMART" id="SM00358">
    <property type="entry name" value="DSRM"/>
    <property type="match status" value="1"/>
</dbReference>
<evidence type="ECO:0000256" key="1">
    <source>
        <dbReference type="PROSITE-ProRule" id="PRU00266"/>
    </source>
</evidence>
<name>A0A9P6JKT1_9AGAR</name>
<sequence length="83" mass="9322">MSDSHPRNTLARACDILYGTTAVVTWEEEQVIGPEHAAIFEWVVKINNTEYGRGLGSTIKKARNEAARVALAKLREEHPDLKF</sequence>
<comment type="caution">
    <text evidence="3">The sequence shown here is derived from an EMBL/GenBank/DDBJ whole genome shotgun (WGS) entry which is preliminary data.</text>
</comment>
<proteinExistence type="predicted"/>
<organism evidence="3 4">
    <name type="scientific">Crepidotus variabilis</name>
    <dbReference type="NCBI Taxonomy" id="179855"/>
    <lineage>
        <taxon>Eukaryota</taxon>
        <taxon>Fungi</taxon>
        <taxon>Dikarya</taxon>
        <taxon>Basidiomycota</taxon>
        <taxon>Agaricomycotina</taxon>
        <taxon>Agaricomycetes</taxon>
        <taxon>Agaricomycetidae</taxon>
        <taxon>Agaricales</taxon>
        <taxon>Agaricineae</taxon>
        <taxon>Crepidotaceae</taxon>
        <taxon>Crepidotus</taxon>
    </lineage>
</organism>
<dbReference type="Gene3D" id="3.30.160.20">
    <property type="match status" value="1"/>
</dbReference>
<gene>
    <name evidence="3" type="ORF">CPB83DRAFT_909871</name>
</gene>
<reference evidence="3" key="1">
    <citation type="submission" date="2020-11" db="EMBL/GenBank/DDBJ databases">
        <authorList>
            <consortium name="DOE Joint Genome Institute"/>
            <person name="Ahrendt S."/>
            <person name="Riley R."/>
            <person name="Andreopoulos W."/>
            <person name="Labutti K."/>
            <person name="Pangilinan J."/>
            <person name="Ruiz-Duenas F.J."/>
            <person name="Barrasa J.M."/>
            <person name="Sanchez-Garcia M."/>
            <person name="Camarero S."/>
            <person name="Miyauchi S."/>
            <person name="Serrano A."/>
            <person name="Linde D."/>
            <person name="Babiker R."/>
            <person name="Drula E."/>
            <person name="Ayuso-Fernandez I."/>
            <person name="Pacheco R."/>
            <person name="Padilla G."/>
            <person name="Ferreira P."/>
            <person name="Barriuso J."/>
            <person name="Kellner H."/>
            <person name="Castanera R."/>
            <person name="Alfaro M."/>
            <person name="Ramirez L."/>
            <person name="Pisabarro A.G."/>
            <person name="Kuo A."/>
            <person name="Tritt A."/>
            <person name="Lipzen A."/>
            <person name="He G."/>
            <person name="Yan M."/>
            <person name="Ng V."/>
            <person name="Cullen D."/>
            <person name="Martin F."/>
            <person name="Rosso M.-N."/>
            <person name="Henrissat B."/>
            <person name="Hibbett D."/>
            <person name="Martinez A.T."/>
            <person name="Grigoriev I.V."/>
        </authorList>
    </citation>
    <scope>NUCLEOTIDE SEQUENCE</scope>
    <source>
        <strain evidence="3">CBS 506.95</strain>
    </source>
</reference>
<dbReference type="SUPFAM" id="SSF54768">
    <property type="entry name" value="dsRNA-binding domain-like"/>
    <property type="match status" value="1"/>
</dbReference>
<dbReference type="GO" id="GO:0003723">
    <property type="term" value="F:RNA binding"/>
    <property type="evidence" value="ECO:0007669"/>
    <property type="project" value="UniProtKB-UniRule"/>
</dbReference>
<feature type="domain" description="DRBM" evidence="2">
    <location>
        <begin position="5"/>
        <end position="76"/>
    </location>
</feature>
<dbReference type="Proteomes" id="UP000807306">
    <property type="component" value="Unassembled WGS sequence"/>
</dbReference>
<evidence type="ECO:0000313" key="4">
    <source>
        <dbReference type="Proteomes" id="UP000807306"/>
    </source>
</evidence>
<dbReference type="AlphaFoldDB" id="A0A9P6JKT1"/>
<dbReference type="PROSITE" id="PS50137">
    <property type="entry name" value="DS_RBD"/>
    <property type="match status" value="1"/>
</dbReference>
<keyword evidence="4" id="KW-1185">Reference proteome</keyword>
<keyword evidence="1" id="KW-0694">RNA-binding</keyword>
<evidence type="ECO:0000259" key="2">
    <source>
        <dbReference type="PROSITE" id="PS50137"/>
    </source>
</evidence>
<dbReference type="InterPro" id="IPR014720">
    <property type="entry name" value="dsRBD_dom"/>
</dbReference>
<dbReference type="Pfam" id="PF00035">
    <property type="entry name" value="dsrm"/>
    <property type="match status" value="1"/>
</dbReference>
<evidence type="ECO:0000313" key="3">
    <source>
        <dbReference type="EMBL" id="KAF9524567.1"/>
    </source>
</evidence>
<protein>
    <recommendedName>
        <fullName evidence="2">DRBM domain-containing protein</fullName>
    </recommendedName>
</protein>
<accession>A0A9P6JKT1</accession>